<dbReference type="CDD" id="cd04458">
    <property type="entry name" value="CSP_CDS"/>
    <property type="match status" value="1"/>
</dbReference>
<keyword evidence="1" id="KW-0597">Phosphoprotein</keyword>
<keyword evidence="5" id="KW-1185">Reference proteome</keyword>
<evidence type="ECO:0000256" key="2">
    <source>
        <dbReference type="SAM" id="Phobius"/>
    </source>
</evidence>
<dbReference type="Proteomes" id="UP000642180">
    <property type="component" value="Unassembled WGS sequence"/>
</dbReference>
<dbReference type="PROSITE" id="PS51857">
    <property type="entry name" value="CSD_2"/>
    <property type="match status" value="1"/>
</dbReference>
<dbReference type="InterPro" id="IPR012340">
    <property type="entry name" value="NA-bd_OB-fold"/>
</dbReference>
<sequence length="209" mass="23389">MSMRFQGKIIEWRDEQGFGFISQNGDYKRVFVHINNFAKRGRRPVLNDVVTYRLGTENGRECAQDVAYASMIGSVSHKPLGKDRGDSLWGWLASLYVSVAVVSVVIGSLPWNFLGYLAAINLLSYFAYAIDKKAAQKAAWRTPEARLHLFDLMGGWPAGLFAQKRLRHKSGKSSFQTMYKITVLLHLMGVVWLFSSYGSAARALLMSGA</sequence>
<feature type="transmembrane region" description="Helical" evidence="2">
    <location>
        <begin position="88"/>
        <end position="107"/>
    </location>
</feature>
<dbReference type="GO" id="GO:0003730">
    <property type="term" value="F:mRNA 3'-UTR binding"/>
    <property type="evidence" value="ECO:0007669"/>
    <property type="project" value="TreeGrafter"/>
</dbReference>
<dbReference type="GO" id="GO:0005829">
    <property type="term" value="C:cytosol"/>
    <property type="evidence" value="ECO:0007669"/>
    <property type="project" value="UniProtKB-ARBA"/>
</dbReference>
<feature type="domain" description="CSD" evidence="3">
    <location>
        <begin position="4"/>
        <end position="68"/>
    </location>
</feature>
<evidence type="ECO:0000313" key="4">
    <source>
        <dbReference type="EMBL" id="GGI20912.1"/>
    </source>
</evidence>
<dbReference type="Gene3D" id="2.40.50.140">
    <property type="entry name" value="Nucleic acid-binding proteins"/>
    <property type="match status" value="1"/>
</dbReference>
<organism evidence="4 5">
    <name type="scientific">Oxalicibacterium faecigallinarum</name>
    <dbReference type="NCBI Taxonomy" id="573741"/>
    <lineage>
        <taxon>Bacteria</taxon>
        <taxon>Pseudomonadati</taxon>
        <taxon>Pseudomonadota</taxon>
        <taxon>Betaproteobacteria</taxon>
        <taxon>Burkholderiales</taxon>
        <taxon>Oxalobacteraceae</taxon>
        <taxon>Oxalicibacterium</taxon>
    </lineage>
</organism>
<dbReference type="InterPro" id="IPR002059">
    <property type="entry name" value="CSP_DNA-bd"/>
</dbReference>
<accession>A0A8J3AWJ5</accession>
<evidence type="ECO:0000313" key="5">
    <source>
        <dbReference type="Proteomes" id="UP000642180"/>
    </source>
</evidence>
<keyword evidence="2" id="KW-0472">Membrane</keyword>
<name>A0A8J3AWJ5_9BURK</name>
<dbReference type="EMBL" id="BMDI01000002">
    <property type="protein sequence ID" value="GGI20912.1"/>
    <property type="molecule type" value="Genomic_DNA"/>
</dbReference>
<protein>
    <submittedName>
        <fullName evidence="4">DNA-binding protein</fullName>
    </submittedName>
</protein>
<keyword evidence="4" id="KW-0238">DNA-binding</keyword>
<keyword evidence="2" id="KW-0812">Transmembrane</keyword>
<feature type="transmembrane region" description="Helical" evidence="2">
    <location>
        <begin position="113"/>
        <end position="130"/>
    </location>
</feature>
<dbReference type="InterPro" id="IPR011129">
    <property type="entry name" value="CSD"/>
</dbReference>
<dbReference type="InterPro" id="IPR010718">
    <property type="entry name" value="DUF1294"/>
</dbReference>
<dbReference type="SMART" id="SM00357">
    <property type="entry name" value="CSP"/>
    <property type="match status" value="1"/>
</dbReference>
<reference evidence="5" key="1">
    <citation type="journal article" date="2019" name="Int. J. Syst. Evol. Microbiol.">
        <title>The Global Catalogue of Microorganisms (GCM) 10K type strain sequencing project: providing services to taxonomists for standard genome sequencing and annotation.</title>
        <authorList>
            <consortium name="The Broad Institute Genomics Platform"/>
            <consortium name="The Broad Institute Genome Sequencing Center for Infectious Disease"/>
            <person name="Wu L."/>
            <person name="Ma J."/>
        </authorList>
    </citation>
    <scope>NUCLEOTIDE SEQUENCE [LARGE SCALE GENOMIC DNA]</scope>
    <source>
        <strain evidence="5">CCM 2767</strain>
    </source>
</reference>
<dbReference type="GO" id="GO:0003677">
    <property type="term" value="F:DNA binding"/>
    <property type="evidence" value="ECO:0007669"/>
    <property type="project" value="UniProtKB-KW"/>
</dbReference>
<evidence type="ECO:0000256" key="1">
    <source>
        <dbReference type="ARBA" id="ARBA00022553"/>
    </source>
</evidence>
<dbReference type="Pfam" id="PF06961">
    <property type="entry name" value="DUF1294"/>
    <property type="match status" value="1"/>
</dbReference>
<feature type="transmembrane region" description="Helical" evidence="2">
    <location>
        <begin position="177"/>
        <end position="197"/>
    </location>
</feature>
<gene>
    <name evidence="4" type="ORF">GCM10008066_26400</name>
</gene>
<dbReference type="GO" id="GO:0043488">
    <property type="term" value="P:regulation of mRNA stability"/>
    <property type="evidence" value="ECO:0007669"/>
    <property type="project" value="TreeGrafter"/>
</dbReference>
<dbReference type="Pfam" id="PF00313">
    <property type="entry name" value="CSD"/>
    <property type="match status" value="1"/>
</dbReference>
<comment type="caution">
    <text evidence="4">The sequence shown here is derived from an EMBL/GenBank/DDBJ whole genome shotgun (WGS) entry which is preliminary data.</text>
</comment>
<evidence type="ECO:0000259" key="3">
    <source>
        <dbReference type="PROSITE" id="PS51857"/>
    </source>
</evidence>
<dbReference type="PANTHER" id="PTHR12962:SF1">
    <property type="entry name" value="COLD SHOCK DOMAIN-CONTAINING PROTEIN CG9705"/>
    <property type="match status" value="1"/>
</dbReference>
<dbReference type="InterPro" id="IPR052069">
    <property type="entry name" value="Ca-reg_mRNA-binding_domain"/>
</dbReference>
<proteinExistence type="predicted"/>
<dbReference type="PANTHER" id="PTHR12962">
    <property type="entry name" value="CALCIUM-REGULATED HEAT STABLE PROTEIN CRHSP-24-RELATED"/>
    <property type="match status" value="1"/>
</dbReference>
<keyword evidence="2" id="KW-1133">Transmembrane helix</keyword>
<dbReference type="SUPFAM" id="SSF50249">
    <property type="entry name" value="Nucleic acid-binding proteins"/>
    <property type="match status" value="1"/>
</dbReference>
<dbReference type="AlphaFoldDB" id="A0A8J3AWJ5"/>